<name>A0A7G1KKT5_9NOCA</name>
<dbReference type="KEGG" id="nwl:NWFMUON74_34120"/>
<reference evidence="2 3" key="1">
    <citation type="submission" date="2020-08" db="EMBL/GenBank/DDBJ databases">
        <title>Genome Sequencing of Nocardia wallacei strain FMUON74 and assembly.</title>
        <authorList>
            <person name="Toyokawa M."/>
            <person name="Uesaka K."/>
        </authorList>
    </citation>
    <scope>NUCLEOTIDE SEQUENCE [LARGE SCALE GENOMIC DNA]</scope>
    <source>
        <strain evidence="2 3">FMUON74</strain>
    </source>
</reference>
<organism evidence="2 3">
    <name type="scientific">Nocardia wallacei</name>
    <dbReference type="NCBI Taxonomy" id="480035"/>
    <lineage>
        <taxon>Bacteria</taxon>
        <taxon>Bacillati</taxon>
        <taxon>Actinomycetota</taxon>
        <taxon>Actinomycetes</taxon>
        <taxon>Mycobacteriales</taxon>
        <taxon>Nocardiaceae</taxon>
        <taxon>Nocardia</taxon>
    </lineage>
</organism>
<dbReference type="Proteomes" id="UP000516173">
    <property type="component" value="Chromosome"/>
</dbReference>
<evidence type="ECO:0000256" key="1">
    <source>
        <dbReference type="SAM" id="MobiDB-lite"/>
    </source>
</evidence>
<keyword evidence="3" id="KW-1185">Reference proteome</keyword>
<protein>
    <submittedName>
        <fullName evidence="2">Uncharacterized protein</fullName>
    </submittedName>
</protein>
<feature type="compositionally biased region" description="Low complexity" evidence="1">
    <location>
        <begin position="1"/>
        <end position="15"/>
    </location>
</feature>
<evidence type="ECO:0000313" key="3">
    <source>
        <dbReference type="Proteomes" id="UP000516173"/>
    </source>
</evidence>
<proteinExistence type="predicted"/>
<dbReference type="AlphaFoldDB" id="A0A7G1KKT5"/>
<dbReference type="EMBL" id="AP023396">
    <property type="protein sequence ID" value="BCK55640.1"/>
    <property type="molecule type" value="Genomic_DNA"/>
</dbReference>
<feature type="compositionally biased region" description="Basic residues" evidence="1">
    <location>
        <begin position="50"/>
        <end position="59"/>
    </location>
</feature>
<feature type="region of interest" description="Disordered" evidence="1">
    <location>
        <begin position="1"/>
        <end position="92"/>
    </location>
</feature>
<accession>A0A7G1KKT5</accession>
<evidence type="ECO:0000313" key="2">
    <source>
        <dbReference type="EMBL" id="BCK55640.1"/>
    </source>
</evidence>
<gene>
    <name evidence="2" type="ORF">NWFMUON74_34120</name>
</gene>
<sequence length="92" mass="9349">MSPAREAPASSRSTSGTGSVKAWAAGLSGCDAQPFDMDGTSRREPGAVRSHPRRHRAHSEKRCAGEGSDGSPNSASSRLKAGAVPSARTGTA</sequence>